<feature type="region of interest" description="Disordered" evidence="1">
    <location>
        <begin position="163"/>
        <end position="185"/>
    </location>
</feature>
<evidence type="ECO:0000256" key="1">
    <source>
        <dbReference type="SAM" id="MobiDB-lite"/>
    </source>
</evidence>
<proteinExistence type="predicted"/>
<dbReference type="Proteomes" id="UP001153069">
    <property type="component" value="Unassembled WGS sequence"/>
</dbReference>
<reference evidence="3" key="1">
    <citation type="submission" date="2020-06" db="EMBL/GenBank/DDBJ databases">
        <authorList>
            <consortium name="Plant Systems Biology data submission"/>
        </authorList>
    </citation>
    <scope>NUCLEOTIDE SEQUENCE</scope>
    <source>
        <strain evidence="3">D6</strain>
    </source>
</reference>
<gene>
    <name evidence="3" type="ORF">SEMRO_57_G033261.1</name>
</gene>
<name>A0A9N8H706_9STRA</name>
<evidence type="ECO:0000313" key="4">
    <source>
        <dbReference type="Proteomes" id="UP001153069"/>
    </source>
</evidence>
<feature type="transmembrane region" description="Helical" evidence="2">
    <location>
        <begin position="129"/>
        <end position="157"/>
    </location>
</feature>
<keyword evidence="2" id="KW-0812">Transmembrane</keyword>
<evidence type="ECO:0000256" key="2">
    <source>
        <dbReference type="SAM" id="Phobius"/>
    </source>
</evidence>
<protein>
    <submittedName>
        <fullName evidence="3">Uncharacterized protein</fullName>
    </submittedName>
</protein>
<accession>A0A9N8H706</accession>
<evidence type="ECO:0000313" key="3">
    <source>
        <dbReference type="EMBL" id="CAB9499273.1"/>
    </source>
</evidence>
<dbReference type="EMBL" id="CAICTM010000056">
    <property type="protein sequence ID" value="CAB9499273.1"/>
    <property type="molecule type" value="Genomic_DNA"/>
</dbReference>
<keyword evidence="4" id="KW-1185">Reference proteome</keyword>
<keyword evidence="2" id="KW-0472">Membrane</keyword>
<dbReference type="AlphaFoldDB" id="A0A9N8H706"/>
<organism evidence="3 4">
    <name type="scientific">Seminavis robusta</name>
    <dbReference type="NCBI Taxonomy" id="568900"/>
    <lineage>
        <taxon>Eukaryota</taxon>
        <taxon>Sar</taxon>
        <taxon>Stramenopiles</taxon>
        <taxon>Ochrophyta</taxon>
        <taxon>Bacillariophyta</taxon>
        <taxon>Bacillariophyceae</taxon>
        <taxon>Bacillariophycidae</taxon>
        <taxon>Naviculales</taxon>
        <taxon>Naviculaceae</taxon>
        <taxon>Seminavis</taxon>
    </lineage>
</organism>
<comment type="caution">
    <text evidence="3">The sequence shown here is derived from an EMBL/GenBank/DDBJ whole genome shotgun (WGS) entry which is preliminary data.</text>
</comment>
<keyword evidence="2" id="KW-1133">Transmembrane helix</keyword>
<sequence length="185" mass="21183">MMIHCCSAQPRTHVSWRASFPRRCHPHPCHWQWQRCCWDGWLVCCCFPSHYVMMIDYCSAQPRTHVSWQASFPGRCHPRPCHWQWQRCCCQTEAFLLRRRHHFPPGTHGRNLTQTKPPRIQGQTWRMSLWVVVVSWRLHLAAVLFHVLIGGLFTMILTVGGGGGGSQTGSPSSPNGIALSAPCSR</sequence>